<evidence type="ECO:0000256" key="1">
    <source>
        <dbReference type="ARBA" id="ARBA00004651"/>
    </source>
</evidence>
<feature type="transmembrane region" description="Helical" evidence="7">
    <location>
        <begin position="305"/>
        <end position="327"/>
    </location>
</feature>
<evidence type="ECO:0000256" key="5">
    <source>
        <dbReference type="ARBA" id="ARBA00023136"/>
    </source>
</evidence>
<comment type="similarity">
    <text evidence="6">Belongs to the ABC-4 integral membrane protein family.</text>
</comment>
<feature type="transmembrane region" description="Helical" evidence="7">
    <location>
        <begin position="709"/>
        <end position="727"/>
    </location>
</feature>
<feature type="transmembrane region" description="Helical" evidence="7">
    <location>
        <begin position="614"/>
        <end position="639"/>
    </location>
</feature>
<evidence type="ECO:0000256" key="7">
    <source>
        <dbReference type="SAM" id="Phobius"/>
    </source>
</evidence>
<dbReference type="GO" id="GO:0022857">
    <property type="term" value="F:transmembrane transporter activity"/>
    <property type="evidence" value="ECO:0007669"/>
    <property type="project" value="TreeGrafter"/>
</dbReference>
<name>A0A6N2ST75_9FIRM</name>
<gene>
    <name evidence="9" type="ORF">AVLFYP127_01910</name>
</gene>
<keyword evidence="2" id="KW-1003">Cell membrane</keyword>
<organism evidence="9">
    <name type="scientific">Anaerococcus vaginalis</name>
    <dbReference type="NCBI Taxonomy" id="33037"/>
    <lineage>
        <taxon>Bacteria</taxon>
        <taxon>Bacillati</taxon>
        <taxon>Bacillota</taxon>
        <taxon>Tissierellia</taxon>
        <taxon>Tissierellales</taxon>
        <taxon>Peptoniphilaceae</taxon>
        <taxon>Anaerococcus</taxon>
    </lineage>
</organism>
<evidence type="ECO:0000259" key="8">
    <source>
        <dbReference type="Pfam" id="PF02687"/>
    </source>
</evidence>
<feature type="domain" description="ABC3 transporter permease C-terminal" evidence="8">
    <location>
        <begin position="258"/>
        <end position="379"/>
    </location>
</feature>
<dbReference type="InterPro" id="IPR003838">
    <property type="entry name" value="ABC3_permease_C"/>
</dbReference>
<keyword evidence="3 7" id="KW-0812">Transmembrane</keyword>
<proteinExistence type="inferred from homology"/>
<dbReference type="PANTHER" id="PTHR30572">
    <property type="entry name" value="MEMBRANE COMPONENT OF TRANSPORTER-RELATED"/>
    <property type="match status" value="1"/>
</dbReference>
<feature type="transmembrane region" description="Helical" evidence="7">
    <location>
        <begin position="419"/>
        <end position="439"/>
    </location>
</feature>
<dbReference type="Pfam" id="PF02687">
    <property type="entry name" value="FtsX"/>
    <property type="match status" value="2"/>
</dbReference>
<evidence type="ECO:0000313" key="9">
    <source>
        <dbReference type="EMBL" id="VYS96863.1"/>
    </source>
</evidence>
<evidence type="ECO:0000256" key="2">
    <source>
        <dbReference type="ARBA" id="ARBA00022475"/>
    </source>
</evidence>
<evidence type="ECO:0000256" key="4">
    <source>
        <dbReference type="ARBA" id="ARBA00022989"/>
    </source>
</evidence>
<dbReference type="EMBL" id="CACRSW010000015">
    <property type="protein sequence ID" value="VYS96863.1"/>
    <property type="molecule type" value="Genomic_DNA"/>
</dbReference>
<reference evidence="9" key="1">
    <citation type="submission" date="2019-11" db="EMBL/GenBank/DDBJ databases">
        <authorList>
            <person name="Feng L."/>
        </authorList>
    </citation>
    <scope>NUCLEOTIDE SEQUENCE</scope>
    <source>
        <strain evidence="9">AvaginalisLFYP127</strain>
    </source>
</reference>
<feature type="transmembrane region" description="Helical" evidence="7">
    <location>
        <begin position="662"/>
        <end position="689"/>
    </location>
</feature>
<dbReference type="RefSeq" id="WP_156328933.1">
    <property type="nucleotide sequence ID" value="NZ_CACRSW010000015.1"/>
</dbReference>
<dbReference type="PANTHER" id="PTHR30572:SF4">
    <property type="entry name" value="ABC TRANSPORTER PERMEASE YTRF"/>
    <property type="match status" value="1"/>
</dbReference>
<accession>A0A6N2ST75</accession>
<protein>
    <submittedName>
        <fullName evidence="9">FtsX-like permease family protein</fullName>
    </submittedName>
</protein>
<dbReference type="AlphaFoldDB" id="A0A6N2ST75"/>
<dbReference type="InterPro" id="IPR050250">
    <property type="entry name" value="Macrolide_Exporter_MacB"/>
</dbReference>
<feature type="transmembrane region" description="Helical" evidence="7">
    <location>
        <begin position="20"/>
        <end position="40"/>
    </location>
</feature>
<feature type="transmembrane region" description="Helical" evidence="7">
    <location>
        <begin position="350"/>
        <end position="375"/>
    </location>
</feature>
<sequence>MKNPLNKRIYRQIKSNPFKFFSIFLTLTILIIFSSSFFTAQQSIKHLYYKQIDDGKVEDGEFVCIDKLSNKTIKALEDLSLNVYENFYFEEKYNDDKTLRIFKNRNRINISQIFDGRLANNDNEIAISANYARANKINIGDFLKIKNKKYLVTGLVSLPDYSTLLKNREDIVMDTGYFGVCLLYPKTFDKIKDKKIVYNYSYHDKFSKNSKVANKRLKNFGKIINKNNLMIDGVTRYDNKCITYIMDDMDGDVPTMISASILLFISLAFISAVQIKNLIENESPIIGCLLASGYKKKELLKNYMAMPLFLAILASICGNFIAFTYFYKKYADVYYLSFELPKFELNTNHLTFAFTTILPIFIYLVINFFVVYFSLNHNPIDFLRKNLYKKNKISKLKLKNFSFMQKAKLRLILDNKLNFLALLFGIFLANLLLVFSLCLEPSFENYAKKMKDEMKYDHIYFVKTKDELIKSDMASIVNVNLVNFDDKKIQFYGVDKNSKYDNKNLNELKKDEVVISYGLAQRFNLGKKDTIKVLNSYNNKTNTLKIKKIDDKIKTLQILTNRQNLNKLIGKDSSYFNSYLSDKKLDISKENLITEINKKDMTKFMDHFFDHFKFVFKIVLIVSLAFYFIITSVISTTIIDKSKENISYLKIFGFKDREVVKIYINTILFLLVIFEIVLMPLLNTILKFLIKISMEKIDIFVDISIPNKIFAFAFFLSLLTFIITQIIESYKISKLDMVKELKNING</sequence>
<feature type="domain" description="ABC3 transporter permease C-terminal" evidence="8">
    <location>
        <begin position="618"/>
        <end position="736"/>
    </location>
</feature>
<keyword evidence="5 7" id="KW-0472">Membrane</keyword>
<evidence type="ECO:0000256" key="6">
    <source>
        <dbReference type="ARBA" id="ARBA00038076"/>
    </source>
</evidence>
<feature type="transmembrane region" description="Helical" evidence="7">
    <location>
        <begin position="253"/>
        <end position="273"/>
    </location>
</feature>
<dbReference type="GO" id="GO:0005886">
    <property type="term" value="C:plasma membrane"/>
    <property type="evidence" value="ECO:0007669"/>
    <property type="project" value="UniProtKB-SubCell"/>
</dbReference>
<comment type="subcellular location">
    <subcellularLocation>
        <location evidence="1">Cell membrane</location>
        <topology evidence="1">Multi-pass membrane protein</topology>
    </subcellularLocation>
</comment>
<keyword evidence="4 7" id="KW-1133">Transmembrane helix</keyword>
<evidence type="ECO:0000256" key="3">
    <source>
        <dbReference type="ARBA" id="ARBA00022692"/>
    </source>
</evidence>